<keyword evidence="2" id="KW-0949">S-adenosyl-L-methionine</keyword>
<feature type="compositionally biased region" description="Basic residues" evidence="3">
    <location>
        <begin position="9"/>
        <end position="18"/>
    </location>
</feature>
<proteinExistence type="predicted"/>
<feature type="domain" description="DUF4942" evidence="5">
    <location>
        <begin position="103"/>
        <end position="279"/>
    </location>
</feature>
<dbReference type="CDD" id="cd02440">
    <property type="entry name" value="AdoMet_MTases"/>
    <property type="match status" value="1"/>
</dbReference>
<dbReference type="PROSITE" id="PS00092">
    <property type="entry name" value="N6_MTASE"/>
    <property type="match status" value="1"/>
</dbReference>
<dbReference type="InterPro" id="IPR007848">
    <property type="entry name" value="Small_mtfrase_dom"/>
</dbReference>
<dbReference type="InterPro" id="IPR029063">
    <property type="entry name" value="SAM-dependent_MTases_sf"/>
</dbReference>
<name>A0A8J6YWI9_9RHOB</name>
<dbReference type="AlphaFoldDB" id="A0A8J6YWI9"/>
<organism evidence="6 7">
    <name type="scientific">Mangrovicoccus algicola</name>
    <dbReference type="NCBI Taxonomy" id="2771008"/>
    <lineage>
        <taxon>Bacteria</taxon>
        <taxon>Pseudomonadati</taxon>
        <taxon>Pseudomonadota</taxon>
        <taxon>Alphaproteobacteria</taxon>
        <taxon>Rhodobacterales</taxon>
        <taxon>Paracoccaceae</taxon>
        <taxon>Mangrovicoccus</taxon>
    </lineage>
</organism>
<keyword evidence="7" id="KW-1185">Reference proteome</keyword>
<evidence type="ECO:0000256" key="3">
    <source>
        <dbReference type="SAM" id="MobiDB-lite"/>
    </source>
</evidence>
<dbReference type="Pfam" id="PF05175">
    <property type="entry name" value="MTS"/>
    <property type="match status" value="1"/>
</dbReference>
<dbReference type="Gene3D" id="3.40.50.150">
    <property type="entry name" value="Vaccinia Virus protein VP39"/>
    <property type="match status" value="1"/>
</dbReference>
<keyword evidence="1" id="KW-0489">Methyltransferase</keyword>
<comment type="caution">
    <text evidence="6">The sequence shown here is derived from an EMBL/GenBank/DDBJ whole genome shotgun (WGS) entry which is preliminary data.</text>
</comment>
<dbReference type="GO" id="GO:0003676">
    <property type="term" value="F:nucleic acid binding"/>
    <property type="evidence" value="ECO:0007669"/>
    <property type="project" value="InterPro"/>
</dbReference>
<dbReference type="PRINTS" id="PR00507">
    <property type="entry name" value="N12N6MTFRASE"/>
</dbReference>
<dbReference type="InterPro" id="IPR002052">
    <property type="entry name" value="DNA_methylase_N6_adenine_CS"/>
</dbReference>
<evidence type="ECO:0000256" key="1">
    <source>
        <dbReference type="ARBA" id="ARBA00022603"/>
    </source>
</evidence>
<evidence type="ECO:0000256" key="2">
    <source>
        <dbReference type="ARBA" id="ARBA00022691"/>
    </source>
</evidence>
<dbReference type="GO" id="GO:0008757">
    <property type="term" value="F:S-adenosylmethionine-dependent methyltransferase activity"/>
    <property type="evidence" value="ECO:0007669"/>
    <property type="project" value="InterPro"/>
</dbReference>
<evidence type="ECO:0000259" key="4">
    <source>
        <dbReference type="Pfam" id="PF05175"/>
    </source>
</evidence>
<reference evidence="6" key="1">
    <citation type="submission" date="2020-09" db="EMBL/GenBank/DDBJ databases">
        <title>A novel bacterium of genus Mangrovicoccus, isolated from South China Sea.</title>
        <authorList>
            <person name="Huang H."/>
            <person name="Mo K."/>
            <person name="Hu Y."/>
        </authorList>
    </citation>
    <scope>NUCLEOTIDE SEQUENCE</scope>
    <source>
        <strain evidence="6">HB182678</strain>
    </source>
</reference>
<feature type="domain" description="Methyltransferase small" evidence="4">
    <location>
        <begin position="323"/>
        <end position="421"/>
    </location>
</feature>
<keyword evidence="1" id="KW-0808">Transferase</keyword>
<dbReference type="SUPFAM" id="SSF53335">
    <property type="entry name" value="S-adenosyl-L-methionine-dependent methyltransferases"/>
    <property type="match status" value="1"/>
</dbReference>
<dbReference type="InterPro" id="IPR031339">
    <property type="entry name" value="DUF4942"/>
</dbReference>
<dbReference type="GO" id="GO:0032259">
    <property type="term" value="P:methylation"/>
    <property type="evidence" value="ECO:0007669"/>
    <property type="project" value="InterPro"/>
</dbReference>
<dbReference type="EMBL" id="JACVXA010000008">
    <property type="protein sequence ID" value="MBE3637343.1"/>
    <property type="molecule type" value="Genomic_DNA"/>
</dbReference>
<dbReference type="Pfam" id="PF13708">
    <property type="entry name" value="DUF4942"/>
    <property type="match status" value="1"/>
</dbReference>
<protein>
    <submittedName>
        <fullName evidence="6">DUF4942 domain-containing protein</fullName>
    </submittedName>
</protein>
<evidence type="ECO:0000313" key="6">
    <source>
        <dbReference type="EMBL" id="MBE3637343.1"/>
    </source>
</evidence>
<evidence type="ECO:0000259" key="5">
    <source>
        <dbReference type="Pfam" id="PF13708"/>
    </source>
</evidence>
<sequence length="473" mass="51489">MRLVEVRSGRPRAARHAPHAALGGLSAPHHDHRRKAALNQHVAIRRLPSDIIDEYEAKRVKLASVHAGFEQAIKDLSMAVTIGGHYGELRAPSAPGPREMEKSLLLSAWAQMRQAVNFDTVAGSNDRKRADRIIAEAPALTLEKVRELFGDAVSDPRGTVLKGLAEVFCNLDPAFKSHDKMKVGVKGLPKRVILSGFGTWSGYGREKVQDILRAMAALDAKPEPSFEDLRALAEGKHATAEDAIHGIWCKKYQNGNAHVYFAPETLLTVNRALAEYYGEVLADSPEAAAEKAKATGTAVSKDLQFYPTPQPVIDTLMREYGDMTGRRVLEPSCGTGNIMDAMRATGAMVLGIEVHAGRAAEARAKGHRVHVANFLQVPAPDKDSDRYDAVVMNPPFAGKHYAKHVLHAIKFLKPGGVLRAILPYTAREHGLLPAPKSNRYGWNDAWKDLPIGSFRASGTGVNTVIYTYTAPSG</sequence>
<gene>
    <name evidence="6" type="ORF">ICN82_03895</name>
</gene>
<evidence type="ECO:0000313" key="7">
    <source>
        <dbReference type="Proteomes" id="UP000609121"/>
    </source>
</evidence>
<dbReference type="Proteomes" id="UP000609121">
    <property type="component" value="Unassembled WGS sequence"/>
</dbReference>
<accession>A0A8J6YWI9</accession>
<feature type="region of interest" description="Disordered" evidence="3">
    <location>
        <begin position="1"/>
        <end position="30"/>
    </location>
</feature>